<evidence type="ECO:0000256" key="23">
    <source>
        <dbReference type="SAM" id="SignalP"/>
    </source>
</evidence>
<evidence type="ECO:0000256" key="18">
    <source>
        <dbReference type="ARBA" id="ARBA00023180"/>
    </source>
</evidence>
<sequence length="901" mass="98499">MASRHQRPSTCASAGRVTAQLLLSFLAFTSSPVAASRFDDQAQLVLSNSPILSPLIPEPPQPADHTFTLRHIFHHGTYQHPGLHRRRDIPNSDAEVWLAAEDDHAAEQIVSLKAKSKPRKIERLVDRRPQVVDPIVAESRQRGYVLASSPSAWTIDDVPGPDVTDKETVINMALVAANAYVEKPGLPDWDEVGHPFNRSADFGWETDGLRGHIWADESNSTVIIGLKGTSPAVFDGEGTTTNDKINDNLFFSCCCAQQGQWSWHQVCDCATGTYSCNNTCVKKALHEESRYYQAARELYSNVTEMYDNANIWVVGHSLGGAVSSLLGLTYGLPVVTFEAVPEALAATRLGLPAPPHADARYPQTREYTGAAHFGHTADPIYIGTCNGATASCSFAGYALETSCHTGLECVYDTVADKGWRVGIGTHKIRNVINDVLRKYEQVPECKSTPECRDCANWKMYESNSTTGTTTSTTSTTSKTRTRTATCKTPGWWGCLDETTTTGTATSTSTSSTSTCKTPGWFGCKDETTTSSTHSPTVTTTSSTTTCKTPGWFGCNDPTSTSTTPSRPHTATATSTTCQTPGWFGCNDKKTEATDAHLITAPPVMPTSTDRRQDVENVSERRPDGYAVMLFIGLTGSIATGKSTVSSILSSAPYSLPIIDADVLARKVVEPGTSGYNAIVKHFGPTTPDLLEAPSKSMPEHGVDGKGRPLNRPALGRRVFGDREERKRDRGVLNSIVHPAVRREMYKAMLGCYLRGHWAVVLDIPLLFESALDRLCGVVVVVAVRDPEVQMRRLTDRDAHLTPDDARNRVASQMDVRLKARRCEARGADRGVVVWNDGSRDELKANIDAAMAQIHRRSPGWWNMLLLLCPPLAVAAGAWTFWRNVRINKAWAEQELQEKARL</sequence>
<dbReference type="InterPro" id="IPR002921">
    <property type="entry name" value="Fungal_lipase-type"/>
</dbReference>
<comment type="catalytic activity">
    <reaction evidence="1">
        <text>a triacylglycerol + H2O = a diacylglycerol + a fatty acid + H(+)</text>
        <dbReference type="Rhea" id="RHEA:12044"/>
        <dbReference type="ChEBI" id="CHEBI:15377"/>
        <dbReference type="ChEBI" id="CHEBI:15378"/>
        <dbReference type="ChEBI" id="CHEBI:17855"/>
        <dbReference type="ChEBI" id="CHEBI:18035"/>
        <dbReference type="ChEBI" id="CHEBI:28868"/>
        <dbReference type="EC" id="3.1.1.3"/>
    </reaction>
</comment>
<dbReference type="Gene3D" id="3.40.50.300">
    <property type="entry name" value="P-loop containing nucleotide triphosphate hydrolases"/>
    <property type="match status" value="1"/>
</dbReference>
<comment type="subcellular location">
    <subcellularLocation>
        <location evidence="3">Endosome</location>
        <location evidence="3">Multivesicular body membrane</location>
        <topology evidence="3">Single-pass type II membrane protein</topology>
    </subcellularLocation>
    <subcellularLocation>
        <location evidence="2">Prevacuolar compartment membrane</location>
        <topology evidence="2">Single-pass type II membrane protein</topology>
    </subcellularLocation>
</comment>
<evidence type="ECO:0000256" key="9">
    <source>
        <dbReference type="ARBA" id="ARBA00022753"/>
    </source>
</evidence>
<evidence type="ECO:0000256" key="20">
    <source>
        <dbReference type="ARBA" id="ARBA00029828"/>
    </source>
</evidence>
<keyword evidence="26" id="KW-1185">Reference proteome</keyword>
<dbReference type="CDD" id="cd00519">
    <property type="entry name" value="Lipase_3"/>
    <property type="match status" value="1"/>
</dbReference>
<keyword evidence="13" id="KW-0735">Signal-anchor</keyword>
<evidence type="ECO:0000256" key="12">
    <source>
        <dbReference type="ARBA" id="ARBA00022963"/>
    </source>
</evidence>
<keyword evidence="17 22" id="KW-0472">Membrane</keyword>
<keyword evidence="10" id="KW-0378">Hydrolase</keyword>
<dbReference type="CDD" id="cd02022">
    <property type="entry name" value="DPCK"/>
    <property type="match status" value="1"/>
</dbReference>
<dbReference type="EMBL" id="JAQQWK010000001">
    <property type="protein sequence ID" value="KAK8056505.1"/>
    <property type="molecule type" value="Genomic_DNA"/>
</dbReference>
<dbReference type="HAMAP" id="MF_00376">
    <property type="entry name" value="Dephospho_CoA_kinase"/>
    <property type="match status" value="1"/>
</dbReference>
<comment type="subunit">
    <text evidence="5">Binds to both phosphatidylinositol (PI) and phosphatidylinositol 3,5-bisphosphate (PIP2).</text>
</comment>
<evidence type="ECO:0000256" key="15">
    <source>
        <dbReference type="ARBA" id="ARBA00023006"/>
    </source>
</evidence>
<feature type="signal peptide" evidence="23">
    <location>
        <begin position="1"/>
        <end position="35"/>
    </location>
</feature>
<evidence type="ECO:0000256" key="7">
    <source>
        <dbReference type="ARBA" id="ARBA00022692"/>
    </source>
</evidence>
<dbReference type="Gene3D" id="3.40.50.1820">
    <property type="entry name" value="alpha/beta hydrolase"/>
    <property type="match status" value="1"/>
</dbReference>
<dbReference type="InterPro" id="IPR001977">
    <property type="entry name" value="Depp_CoAkinase"/>
</dbReference>
<evidence type="ECO:0000256" key="4">
    <source>
        <dbReference type="ARBA" id="ARBA00010701"/>
    </source>
</evidence>
<evidence type="ECO:0000256" key="21">
    <source>
        <dbReference type="SAM" id="MobiDB-lite"/>
    </source>
</evidence>
<dbReference type="EC" id="3.1.1.3" evidence="6"/>
<feature type="chain" id="PRO_5046184791" description="triacylglycerol lipase" evidence="23">
    <location>
        <begin position="36"/>
        <end position="901"/>
    </location>
</feature>
<evidence type="ECO:0000256" key="8">
    <source>
        <dbReference type="ARBA" id="ARBA00022741"/>
    </source>
</evidence>
<evidence type="ECO:0000256" key="22">
    <source>
        <dbReference type="SAM" id="Phobius"/>
    </source>
</evidence>
<feature type="transmembrane region" description="Helical" evidence="22">
    <location>
        <begin position="860"/>
        <end position="881"/>
    </location>
</feature>
<evidence type="ECO:0000256" key="2">
    <source>
        <dbReference type="ARBA" id="ARBA00004270"/>
    </source>
</evidence>
<evidence type="ECO:0000256" key="11">
    <source>
        <dbReference type="ARBA" id="ARBA00022840"/>
    </source>
</evidence>
<organism evidence="25 26">
    <name type="scientific">Apiospora rasikravindrae</name>
    <dbReference type="NCBI Taxonomy" id="990691"/>
    <lineage>
        <taxon>Eukaryota</taxon>
        <taxon>Fungi</taxon>
        <taxon>Dikarya</taxon>
        <taxon>Ascomycota</taxon>
        <taxon>Pezizomycotina</taxon>
        <taxon>Sordariomycetes</taxon>
        <taxon>Xylariomycetidae</taxon>
        <taxon>Amphisphaeriales</taxon>
        <taxon>Apiosporaceae</taxon>
        <taxon>Apiospora</taxon>
    </lineage>
</organism>
<comment type="similarity">
    <text evidence="4">Belongs to the AB hydrolase superfamily. Lipase family.</text>
</comment>
<keyword evidence="23" id="KW-0732">Signal</keyword>
<feature type="region of interest" description="Disordered" evidence="21">
    <location>
        <begin position="464"/>
        <end position="484"/>
    </location>
</feature>
<dbReference type="Proteomes" id="UP001444661">
    <property type="component" value="Unassembled WGS sequence"/>
</dbReference>
<evidence type="ECO:0000256" key="1">
    <source>
        <dbReference type="ARBA" id="ARBA00001024"/>
    </source>
</evidence>
<comment type="function">
    <text evidence="19">Lipase which is essential for lysis of subvacuolar cytoplasm to vacuole targeted bodies and intravacuolar autophagic bodies. Involved in the lysis of intravacuolar multivesicular body (MVB) vesicles. The intravacuolar membrane disintegration by ATG15 is critical to life span extension.</text>
</comment>
<evidence type="ECO:0000259" key="24">
    <source>
        <dbReference type="Pfam" id="PF01764"/>
    </source>
</evidence>
<keyword evidence="8" id="KW-0547">Nucleotide-binding</keyword>
<comment type="caution">
    <text evidence="25">The sequence shown here is derived from an EMBL/GenBank/DDBJ whole genome shotgun (WGS) entry which is preliminary data.</text>
</comment>
<dbReference type="Pfam" id="PF01764">
    <property type="entry name" value="Lipase_3"/>
    <property type="match status" value="1"/>
</dbReference>
<keyword evidence="14 22" id="KW-1133">Transmembrane helix</keyword>
<keyword evidence="7 22" id="KW-0812">Transmembrane</keyword>
<dbReference type="SUPFAM" id="SSF53474">
    <property type="entry name" value="alpha/beta-Hydrolases"/>
    <property type="match status" value="1"/>
</dbReference>
<evidence type="ECO:0000256" key="3">
    <source>
        <dbReference type="ARBA" id="ARBA00004343"/>
    </source>
</evidence>
<keyword evidence="18" id="KW-0325">Glycoprotein</keyword>
<evidence type="ECO:0000256" key="19">
    <source>
        <dbReference type="ARBA" id="ARBA00024663"/>
    </source>
</evidence>
<evidence type="ECO:0000256" key="10">
    <source>
        <dbReference type="ARBA" id="ARBA00022801"/>
    </source>
</evidence>
<evidence type="ECO:0000256" key="17">
    <source>
        <dbReference type="ARBA" id="ARBA00023136"/>
    </source>
</evidence>
<evidence type="ECO:0000256" key="14">
    <source>
        <dbReference type="ARBA" id="ARBA00022989"/>
    </source>
</evidence>
<dbReference type="Pfam" id="PF01121">
    <property type="entry name" value="CoaE"/>
    <property type="match status" value="1"/>
</dbReference>
<keyword evidence="12" id="KW-0442">Lipid degradation</keyword>
<keyword evidence="16" id="KW-0443">Lipid metabolism</keyword>
<evidence type="ECO:0000313" key="26">
    <source>
        <dbReference type="Proteomes" id="UP001444661"/>
    </source>
</evidence>
<dbReference type="SUPFAM" id="SSF52540">
    <property type="entry name" value="P-loop containing nucleoside triphosphate hydrolases"/>
    <property type="match status" value="1"/>
</dbReference>
<keyword evidence="15" id="KW-0072">Autophagy</keyword>
<reference evidence="25 26" key="1">
    <citation type="submission" date="2023-01" db="EMBL/GenBank/DDBJ databases">
        <title>Analysis of 21 Apiospora genomes using comparative genomics revels a genus with tremendous synthesis potential of carbohydrate active enzymes and secondary metabolites.</title>
        <authorList>
            <person name="Sorensen T."/>
        </authorList>
    </citation>
    <scope>NUCLEOTIDE SEQUENCE [LARGE SCALE GENOMIC DNA]</scope>
    <source>
        <strain evidence="25 26">CBS 33761</strain>
    </source>
</reference>
<dbReference type="InterPro" id="IPR050805">
    <property type="entry name" value="ATG15_Lipase"/>
</dbReference>
<evidence type="ECO:0000256" key="5">
    <source>
        <dbReference type="ARBA" id="ARBA00011137"/>
    </source>
</evidence>
<keyword evidence="11" id="KW-0067">ATP-binding</keyword>
<keyword evidence="9" id="KW-0967">Endosome</keyword>
<evidence type="ECO:0000313" key="25">
    <source>
        <dbReference type="EMBL" id="KAK8056505.1"/>
    </source>
</evidence>
<protein>
    <recommendedName>
        <fullName evidence="6">triacylglycerol lipase</fullName>
        <ecNumber evidence="6">3.1.1.3</ecNumber>
    </recommendedName>
    <alternativeName>
        <fullName evidence="20">Autophagy-related protein 15</fullName>
    </alternativeName>
</protein>
<evidence type="ECO:0000256" key="13">
    <source>
        <dbReference type="ARBA" id="ARBA00022968"/>
    </source>
</evidence>
<dbReference type="InterPro" id="IPR029058">
    <property type="entry name" value="AB_hydrolase_fold"/>
</dbReference>
<dbReference type="PANTHER" id="PTHR47175">
    <property type="entry name" value="LIPASE ATG15-RELATED"/>
    <property type="match status" value="1"/>
</dbReference>
<proteinExistence type="inferred from homology"/>
<evidence type="ECO:0000256" key="6">
    <source>
        <dbReference type="ARBA" id="ARBA00013279"/>
    </source>
</evidence>
<gene>
    <name evidence="25" type="ORF">PG993_001732</name>
</gene>
<feature type="domain" description="Fungal lipase-type" evidence="24">
    <location>
        <begin position="265"/>
        <end position="328"/>
    </location>
</feature>
<dbReference type="PROSITE" id="PS51219">
    <property type="entry name" value="DPCK"/>
    <property type="match status" value="1"/>
</dbReference>
<dbReference type="InterPro" id="IPR027417">
    <property type="entry name" value="P-loop_NTPase"/>
</dbReference>
<evidence type="ECO:0000256" key="16">
    <source>
        <dbReference type="ARBA" id="ARBA00023098"/>
    </source>
</evidence>
<dbReference type="NCBIfam" id="TIGR00152">
    <property type="entry name" value="dephospho-CoA kinase"/>
    <property type="match status" value="1"/>
</dbReference>
<accession>A0ABR1UC95</accession>
<name>A0ABR1UC95_9PEZI</name>
<dbReference type="PANTHER" id="PTHR47175:SF2">
    <property type="entry name" value="LIPASE ATG15-RELATED"/>
    <property type="match status" value="1"/>
</dbReference>